<proteinExistence type="inferred from homology"/>
<keyword evidence="8" id="KW-0663">Pyridoxal phosphate</keyword>
<evidence type="ECO:0000256" key="6">
    <source>
        <dbReference type="ARBA" id="ARBA00022576"/>
    </source>
</evidence>
<evidence type="ECO:0000256" key="2">
    <source>
        <dbReference type="ARBA" id="ARBA00009320"/>
    </source>
</evidence>
<dbReference type="OrthoDB" id="9805628at2"/>
<gene>
    <name evidence="14" type="primary">dat</name>
    <name evidence="14" type="ORF">CHH67_06935</name>
    <name evidence="13" type="ORF">GNP94_04320</name>
</gene>
<dbReference type="EMBL" id="NPBY01000021">
    <property type="protein sequence ID" value="PAD78489.1"/>
    <property type="molecule type" value="Genomic_DNA"/>
</dbReference>
<dbReference type="PANTHER" id="PTHR42743:SF10">
    <property type="entry name" value="D-ALANINE AMINOTRANSFERASE"/>
    <property type="match status" value="1"/>
</dbReference>
<dbReference type="InterPro" id="IPR043131">
    <property type="entry name" value="BCAT-like_N"/>
</dbReference>
<dbReference type="Gene3D" id="3.20.10.10">
    <property type="entry name" value="D-amino Acid Aminotransferase, subunit A, domain 2"/>
    <property type="match status" value="1"/>
</dbReference>
<dbReference type="InterPro" id="IPR001544">
    <property type="entry name" value="Aminotrans_IV"/>
</dbReference>
<evidence type="ECO:0000256" key="3">
    <source>
        <dbReference type="ARBA" id="ARBA00011738"/>
    </source>
</evidence>
<dbReference type="Proteomes" id="UP000435177">
    <property type="component" value="Unassembled WGS sequence"/>
</dbReference>
<dbReference type="FunFam" id="3.20.10.10:FF:000002">
    <property type="entry name" value="D-alanine aminotransferase"/>
    <property type="match status" value="1"/>
</dbReference>
<sequence length="283" mass="31698">MLLWNGRLVQDNEIQVSYLDRGYYFGDGIYEVFRIYDGHLFEVQAHLTRLFKSLREIRIEIPWNEEQLVGMLTSLAETFGRKDGILYLQITRGVAKRSHLFPEAAEPVMLGYCEEAARPVDQLKKGIAVISLEDERWHKCHIKSLNLLANTLARQEAAEAGAEEAVLIRDGRVTEATSSNVMMVKNGTIYTHPNGPWILDGITKQVVERLAKQSGIPYQNTAFTLEELLEADEVFITSTIKEVMPVTIINGTQVGSGIPGVITQLLQNGFEQKIGLAEAPGLR</sequence>
<evidence type="ECO:0000256" key="12">
    <source>
        <dbReference type="ARBA" id="ARBA00047911"/>
    </source>
</evidence>
<dbReference type="GO" id="GO:0046416">
    <property type="term" value="P:D-amino acid metabolic process"/>
    <property type="evidence" value="ECO:0007669"/>
    <property type="project" value="InterPro"/>
</dbReference>
<dbReference type="GO" id="GO:0008652">
    <property type="term" value="P:amino acid biosynthetic process"/>
    <property type="evidence" value="ECO:0007669"/>
    <property type="project" value="UniProtKB-ARBA"/>
</dbReference>
<comment type="subunit">
    <text evidence="3">Homodimer.</text>
</comment>
<organism evidence="14 15">
    <name type="scientific">Paenibacillus campinasensis</name>
    <dbReference type="NCBI Taxonomy" id="66347"/>
    <lineage>
        <taxon>Bacteria</taxon>
        <taxon>Bacillati</taxon>
        <taxon>Bacillota</taxon>
        <taxon>Bacilli</taxon>
        <taxon>Bacillales</taxon>
        <taxon>Paenibacillaceae</taxon>
        <taxon>Paenibacillus</taxon>
    </lineage>
</organism>
<dbReference type="SUPFAM" id="SSF56752">
    <property type="entry name" value="D-aminoacid aminotransferase-like PLP-dependent enzymes"/>
    <property type="match status" value="1"/>
</dbReference>
<dbReference type="InterPro" id="IPR043132">
    <property type="entry name" value="BCAT-like_C"/>
</dbReference>
<reference evidence="13 16" key="2">
    <citation type="submission" date="2019-11" db="EMBL/GenBank/DDBJ databases">
        <title>Draft genome sequences of five Paenibacillus species of dairy origin.</title>
        <authorList>
            <person name="Olajide A.M."/>
            <person name="Chen S."/>
            <person name="Lapointe G."/>
        </authorList>
    </citation>
    <scope>NUCLEOTIDE SEQUENCE [LARGE SCALE GENOMIC DNA]</scope>
    <source>
        <strain evidence="13 16">3CS1</strain>
    </source>
</reference>
<evidence type="ECO:0000313" key="13">
    <source>
        <dbReference type="EMBL" id="MUG65230.1"/>
    </source>
</evidence>
<reference evidence="14 15" key="1">
    <citation type="submission" date="2017-07" db="EMBL/GenBank/DDBJ databases">
        <title>Isolation and whole genome analysis of endospore-forming bacteria from heroin.</title>
        <authorList>
            <person name="Kalinowski J."/>
            <person name="Ahrens B."/>
            <person name="Al-Dilaimi A."/>
            <person name="Winkler A."/>
            <person name="Wibberg D."/>
            <person name="Schleenbecker U."/>
            <person name="Ruckert C."/>
            <person name="Wolfel R."/>
            <person name="Grass G."/>
        </authorList>
    </citation>
    <scope>NUCLEOTIDE SEQUENCE [LARGE SCALE GENOMIC DNA]</scope>
    <source>
        <strain evidence="14 15">7537-G1</strain>
    </source>
</reference>
<keyword evidence="6 13" id="KW-0032">Aminotransferase</keyword>
<comment type="cofactor">
    <cofactor evidence="1">
        <name>pyridoxal 5'-phosphate</name>
        <dbReference type="ChEBI" id="CHEBI:597326"/>
    </cofactor>
</comment>
<dbReference type="InterPro" id="IPR005784">
    <property type="entry name" value="D_amino_transT"/>
</dbReference>
<dbReference type="InterPro" id="IPR036038">
    <property type="entry name" value="Aminotransferase-like"/>
</dbReference>
<dbReference type="PANTHER" id="PTHR42743">
    <property type="entry name" value="AMINO-ACID AMINOTRANSFERASE"/>
    <property type="match status" value="1"/>
</dbReference>
<dbReference type="GO" id="GO:0030170">
    <property type="term" value="F:pyridoxal phosphate binding"/>
    <property type="evidence" value="ECO:0007669"/>
    <property type="project" value="InterPro"/>
</dbReference>
<dbReference type="InterPro" id="IPR050571">
    <property type="entry name" value="Class-IV_PLP-Dep_Aminotrnsfr"/>
</dbReference>
<accession>A0A268EZE1</accession>
<dbReference type="Proteomes" id="UP000215596">
    <property type="component" value="Unassembled WGS sequence"/>
</dbReference>
<dbReference type="RefSeq" id="WP_095264355.1">
    <property type="nucleotide sequence ID" value="NZ_NPBY01000021.1"/>
</dbReference>
<dbReference type="GO" id="GO:0046394">
    <property type="term" value="P:carboxylic acid biosynthetic process"/>
    <property type="evidence" value="ECO:0007669"/>
    <property type="project" value="UniProtKB-ARBA"/>
</dbReference>
<evidence type="ECO:0000256" key="11">
    <source>
        <dbReference type="ARBA" id="ARBA00033391"/>
    </source>
</evidence>
<evidence type="ECO:0000313" key="15">
    <source>
        <dbReference type="Proteomes" id="UP000215596"/>
    </source>
</evidence>
<evidence type="ECO:0000313" key="16">
    <source>
        <dbReference type="Proteomes" id="UP000435177"/>
    </source>
</evidence>
<comment type="catalytic activity">
    <reaction evidence="12">
        <text>D-alanine + 2-oxoglutarate = D-glutamate + pyruvate</text>
        <dbReference type="Rhea" id="RHEA:15869"/>
        <dbReference type="ChEBI" id="CHEBI:15361"/>
        <dbReference type="ChEBI" id="CHEBI:16810"/>
        <dbReference type="ChEBI" id="CHEBI:29986"/>
        <dbReference type="ChEBI" id="CHEBI:57416"/>
        <dbReference type="EC" id="2.6.1.21"/>
    </reaction>
</comment>
<keyword evidence="16" id="KW-1185">Reference proteome</keyword>
<dbReference type="NCBIfam" id="TIGR01121">
    <property type="entry name" value="D_amino_aminoT"/>
    <property type="match status" value="1"/>
</dbReference>
<evidence type="ECO:0000256" key="8">
    <source>
        <dbReference type="ARBA" id="ARBA00022898"/>
    </source>
</evidence>
<protein>
    <recommendedName>
        <fullName evidence="5">D-alanine aminotransferase</fullName>
        <ecNumber evidence="4">2.6.1.21</ecNumber>
    </recommendedName>
    <alternativeName>
        <fullName evidence="11">D-amino acid aminotransferase</fullName>
    </alternativeName>
    <alternativeName>
        <fullName evidence="9">D-amino acid transaminase</fullName>
    </alternativeName>
    <alternativeName>
        <fullName evidence="10">D-aspartate aminotransferase</fullName>
    </alternativeName>
</protein>
<evidence type="ECO:0000256" key="10">
    <source>
        <dbReference type="ARBA" id="ARBA00033316"/>
    </source>
</evidence>
<dbReference type="GO" id="GO:0047810">
    <property type="term" value="F:D-alanine-2-oxoglutarate aminotransferase activity"/>
    <property type="evidence" value="ECO:0007669"/>
    <property type="project" value="UniProtKB-EC"/>
</dbReference>
<dbReference type="EMBL" id="WOAA01000002">
    <property type="protein sequence ID" value="MUG65230.1"/>
    <property type="molecule type" value="Genomic_DNA"/>
</dbReference>
<dbReference type="EC" id="2.6.1.21" evidence="4"/>
<evidence type="ECO:0000256" key="9">
    <source>
        <dbReference type="ARBA" id="ARBA00030138"/>
    </source>
</evidence>
<evidence type="ECO:0000256" key="7">
    <source>
        <dbReference type="ARBA" id="ARBA00022679"/>
    </source>
</evidence>
<name>A0A268EZE1_9BACL</name>
<dbReference type="GO" id="GO:0005829">
    <property type="term" value="C:cytosol"/>
    <property type="evidence" value="ECO:0007669"/>
    <property type="project" value="TreeGrafter"/>
</dbReference>
<evidence type="ECO:0000313" key="14">
    <source>
        <dbReference type="EMBL" id="PAD78489.1"/>
    </source>
</evidence>
<comment type="caution">
    <text evidence="14">The sequence shown here is derived from an EMBL/GenBank/DDBJ whole genome shotgun (WGS) entry which is preliminary data.</text>
</comment>
<evidence type="ECO:0000256" key="5">
    <source>
        <dbReference type="ARBA" id="ARBA00021779"/>
    </source>
</evidence>
<keyword evidence="7 13" id="KW-0808">Transferase</keyword>
<comment type="similarity">
    <text evidence="2">Belongs to the class-IV pyridoxal-phosphate-dependent aminotransferase family.</text>
</comment>
<evidence type="ECO:0000256" key="1">
    <source>
        <dbReference type="ARBA" id="ARBA00001933"/>
    </source>
</evidence>
<dbReference type="Gene3D" id="3.30.470.10">
    <property type="match status" value="1"/>
</dbReference>
<dbReference type="AlphaFoldDB" id="A0A268EZE1"/>
<dbReference type="Pfam" id="PF01063">
    <property type="entry name" value="Aminotran_4"/>
    <property type="match status" value="1"/>
</dbReference>
<evidence type="ECO:0000256" key="4">
    <source>
        <dbReference type="ARBA" id="ARBA00012874"/>
    </source>
</evidence>